<dbReference type="EMBL" id="JARBDR010000440">
    <property type="protein sequence ID" value="KAJ8312446.1"/>
    <property type="molecule type" value="Genomic_DNA"/>
</dbReference>
<feature type="transmembrane region" description="Helical" evidence="8">
    <location>
        <begin position="157"/>
        <end position="178"/>
    </location>
</feature>
<keyword evidence="2" id="KW-0813">Transport</keyword>
<dbReference type="Proteomes" id="UP001217089">
    <property type="component" value="Unassembled WGS sequence"/>
</dbReference>
<evidence type="ECO:0000259" key="9">
    <source>
        <dbReference type="Pfam" id="PF07885"/>
    </source>
</evidence>
<name>A0ABQ9F895_TEGGR</name>
<dbReference type="InterPro" id="IPR003280">
    <property type="entry name" value="2pore_dom_K_chnl"/>
</dbReference>
<evidence type="ECO:0000256" key="5">
    <source>
        <dbReference type="ARBA" id="ARBA00023065"/>
    </source>
</evidence>
<comment type="caution">
    <text evidence="10">The sequence shown here is derived from an EMBL/GenBank/DDBJ whole genome shotgun (WGS) entry which is preliminary data.</text>
</comment>
<evidence type="ECO:0000256" key="4">
    <source>
        <dbReference type="ARBA" id="ARBA00022989"/>
    </source>
</evidence>
<keyword evidence="7" id="KW-0407">Ion channel</keyword>
<dbReference type="Gene3D" id="1.10.287.70">
    <property type="match status" value="1"/>
</dbReference>
<evidence type="ECO:0000313" key="10">
    <source>
        <dbReference type="EMBL" id="KAJ8312446.1"/>
    </source>
</evidence>
<feature type="transmembrane region" description="Helical" evidence="8">
    <location>
        <begin position="21"/>
        <end position="39"/>
    </location>
</feature>
<dbReference type="SUPFAM" id="SSF81324">
    <property type="entry name" value="Voltage-gated potassium channels"/>
    <property type="match status" value="1"/>
</dbReference>
<keyword evidence="5" id="KW-0406">Ion transport</keyword>
<evidence type="ECO:0000256" key="6">
    <source>
        <dbReference type="ARBA" id="ARBA00023136"/>
    </source>
</evidence>
<evidence type="ECO:0000256" key="1">
    <source>
        <dbReference type="ARBA" id="ARBA00004141"/>
    </source>
</evidence>
<gene>
    <name evidence="10" type="ORF">KUTeg_009819</name>
</gene>
<evidence type="ECO:0000256" key="8">
    <source>
        <dbReference type="SAM" id="Phobius"/>
    </source>
</evidence>
<dbReference type="Pfam" id="PF07885">
    <property type="entry name" value="Ion_trans_2"/>
    <property type="match status" value="2"/>
</dbReference>
<keyword evidence="4 8" id="KW-1133">Transmembrane helix</keyword>
<comment type="subcellular location">
    <subcellularLocation>
        <location evidence="1">Membrane</location>
        <topology evidence="1">Multi-pass membrane protein</topology>
    </subcellularLocation>
</comment>
<protein>
    <recommendedName>
        <fullName evidence="9">Potassium channel domain-containing protein</fullName>
    </recommendedName>
</protein>
<feature type="transmembrane region" description="Helical" evidence="8">
    <location>
        <begin position="124"/>
        <end position="145"/>
    </location>
</feature>
<reference evidence="10 11" key="1">
    <citation type="submission" date="2022-12" db="EMBL/GenBank/DDBJ databases">
        <title>Chromosome-level genome of Tegillarca granosa.</title>
        <authorList>
            <person name="Kim J."/>
        </authorList>
    </citation>
    <scope>NUCLEOTIDE SEQUENCE [LARGE SCALE GENOMIC DNA]</scope>
    <source>
        <strain evidence="10">Teg-2019</strain>
        <tissue evidence="10">Adductor muscle</tissue>
    </source>
</reference>
<dbReference type="PANTHER" id="PTHR11003">
    <property type="entry name" value="POTASSIUM CHANNEL, SUBFAMILY K"/>
    <property type="match status" value="1"/>
</dbReference>
<dbReference type="InterPro" id="IPR013099">
    <property type="entry name" value="K_chnl_dom"/>
</dbReference>
<evidence type="ECO:0000256" key="7">
    <source>
        <dbReference type="ARBA" id="ARBA00023303"/>
    </source>
</evidence>
<feature type="transmembrane region" description="Helical" evidence="8">
    <location>
        <begin position="98"/>
        <end position="118"/>
    </location>
</feature>
<organism evidence="10 11">
    <name type="scientific">Tegillarca granosa</name>
    <name type="common">Malaysian cockle</name>
    <name type="synonym">Anadara granosa</name>
    <dbReference type="NCBI Taxonomy" id="220873"/>
    <lineage>
        <taxon>Eukaryota</taxon>
        <taxon>Metazoa</taxon>
        <taxon>Spiralia</taxon>
        <taxon>Lophotrochozoa</taxon>
        <taxon>Mollusca</taxon>
        <taxon>Bivalvia</taxon>
        <taxon>Autobranchia</taxon>
        <taxon>Pteriomorphia</taxon>
        <taxon>Arcoida</taxon>
        <taxon>Arcoidea</taxon>
        <taxon>Arcidae</taxon>
        <taxon>Tegillarca</taxon>
    </lineage>
</organism>
<evidence type="ECO:0000313" key="11">
    <source>
        <dbReference type="Proteomes" id="UP001217089"/>
    </source>
</evidence>
<evidence type="ECO:0000256" key="2">
    <source>
        <dbReference type="ARBA" id="ARBA00022448"/>
    </source>
</evidence>
<dbReference type="PANTHER" id="PTHR11003:SF334">
    <property type="entry name" value="FI03418P"/>
    <property type="match status" value="1"/>
</dbReference>
<feature type="domain" description="Potassium channel" evidence="9">
    <location>
        <begin position="4"/>
        <end position="42"/>
    </location>
</feature>
<evidence type="ECO:0000256" key="3">
    <source>
        <dbReference type="ARBA" id="ARBA00022692"/>
    </source>
</evidence>
<keyword evidence="6 8" id="KW-0472">Membrane</keyword>
<sequence>MGNTGYGHVAPKTDYGRIVTILYAVFGIPLTLLCLTNIGDLMATGFRMLYSRVCCGVCCILFSPKRRRIPDPEKGLEHQDLVIQGPEKSPEVIHVPTSLCIVLMTSYILLGTLLFSIWEGWDAITGTYFSFITLSTIGFGDVVPGTAMDQWASEEKLVLCAMYLVFGLSLIAMCFNLVQEDVKAKCRWLGAKIGIF</sequence>
<feature type="domain" description="Potassium channel" evidence="9">
    <location>
        <begin position="103"/>
        <end position="180"/>
    </location>
</feature>
<accession>A0ABQ9F895</accession>
<keyword evidence="11" id="KW-1185">Reference proteome</keyword>
<keyword evidence="3 8" id="KW-0812">Transmembrane</keyword>
<proteinExistence type="predicted"/>